<evidence type="ECO:0000313" key="2">
    <source>
        <dbReference type="Proteomes" id="UP000013523"/>
    </source>
</evidence>
<dbReference type="HOGENOM" id="CLU_2988616_0_0_9"/>
<evidence type="ECO:0000313" key="1">
    <source>
        <dbReference type="EMBL" id="AGK95528.1"/>
    </source>
</evidence>
<protein>
    <submittedName>
        <fullName evidence="1">Uncharacterized protein</fullName>
    </submittedName>
</protein>
<gene>
    <name evidence="1" type="ORF">Clopa_0473</name>
</gene>
<dbReference type="AlphaFoldDB" id="R4JZ16"/>
<name>R4JZ16_CLOPA</name>
<reference evidence="1 2" key="1">
    <citation type="submission" date="2012-01" db="EMBL/GenBank/DDBJ databases">
        <title>Complete sequence of chromosome of Clostridium pasteurianum BC1.</title>
        <authorList>
            <consortium name="US DOE Joint Genome Institute"/>
            <person name="Lucas S."/>
            <person name="Han J."/>
            <person name="Lapidus A."/>
            <person name="Cheng J.-F."/>
            <person name="Goodwin L."/>
            <person name="Pitluck S."/>
            <person name="Peters L."/>
            <person name="Mikhailova N."/>
            <person name="Teshima H."/>
            <person name="Detter J.C."/>
            <person name="Han C."/>
            <person name="Tapia R."/>
            <person name="Land M."/>
            <person name="Hauser L."/>
            <person name="Kyrpides N."/>
            <person name="Ivanova N."/>
            <person name="Pagani I."/>
            <person name="Dunn J."/>
            <person name="Taghavi S."/>
            <person name="Francis A."/>
            <person name="van der Lelie D."/>
            <person name="Woyke T."/>
        </authorList>
    </citation>
    <scope>NUCLEOTIDE SEQUENCE [LARGE SCALE GENOMIC DNA]</scope>
    <source>
        <strain evidence="1 2">BC1</strain>
    </source>
</reference>
<proteinExistence type="predicted"/>
<dbReference type="PATRIC" id="fig|86416.3.peg.452"/>
<sequence length="57" mass="6427">MENKNNKVLEAFSTVMPYLKIIFDDEAAFSVTDTEKYIAILENEKLPMSAAVGEHGY</sequence>
<dbReference type="RefSeq" id="WP_015613855.1">
    <property type="nucleotide sequence ID" value="NC_021182.1"/>
</dbReference>
<dbReference type="STRING" id="86416.Clopa_0473"/>
<dbReference type="Proteomes" id="UP000013523">
    <property type="component" value="Chromosome"/>
</dbReference>
<keyword evidence="2" id="KW-1185">Reference proteome</keyword>
<accession>R4JZ16</accession>
<dbReference type="OrthoDB" id="9807021at2"/>
<dbReference type="EMBL" id="CP003261">
    <property type="protein sequence ID" value="AGK95528.1"/>
    <property type="molecule type" value="Genomic_DNA"/>
</dbReference>
<organism evidence="1 2">
    <name type="scientific">Clostridium pasteurianum BC1</name>
    <dbReference type="NCBI Taxonomy" id="86416"/>
    <lineage>
        <taxon>Bacteria</taxon>
        <taxon>Bacillati</taxon>
        <taxon>Bacillota</taxon>
        <taxon>Clostridia</taxon>
        <taxon>Eubacteriales</taxon>
        <taxon>Clostridiaceae</taxon>
        <taxon>Clostridium</taxon>
    </lineage>
</organism>
<dbReference type="KEGG" id="cpas:Clopa_0473"/>